<evidence type="ECO:0000259" key="3">
    <source>
        <dbReference type="PROSITE" id="PS50937"/>
    </source>
</evidence>
<dbReference type="SMART" id="SM00422">
    <property type="entry name" value="HTH_MERR"/>
    <property type="match status" value="1"/>
</dbReference>
<dbReference type="GO" id="GO:0003677">
    <property type="term" value="F:DNA binding"/>
    <property type="evidence" value="ECO:0007669"/>
    <property type="project" value="UniProtKB-KW"/>
</dbReference>
<dbReference type="PANTHER" id="PTHR30204">
    <property type="entry name" value="REDOX-CYCLING DRUG-SENSING TRANSCRIPTIONAL ACTIVATOR SOXR"/>
    <property type="match status" value="1"/>
</dbReference>
<dbReference type="InterPro" id="IPR047057">
    <property type="entry name" value="MerR_fam"/>
</dbReference>
<dbReference type="PROSITE" id="PS50937">
    <property type="entry name" value="HTH_MERR_2"/>
    <property type="match status" value="1"/>
</dbReference>
<name>A0A0U1KWG5_9FIRM</name>
<gene>
    <name evidence="4" type="ORF">SpAn4DRAFT_3633</name>
</gene>
<reference evidence="5" key="1">
    <citation type="submission" date="2015-03" db="EMBL/GenBank/DDBJ databases">
        <authorList>
            <person name="Nijsse Bart"/>
        </authorList>
    </citation>
    <scope>NUCLEOTIDE SEQUENCE [LARGE SCALE GENOMIC DNA]</scope>
</reference>
<feature type="domain" description="HTH merR-type" evidence="3">
    <location>
        <begin position="1"/>
        <end position="69"/>
    </location>
</feature>
<evidence type="ECO:0000256" key="2">
    <source>
        <dbReference type="SAM" id="Coils"/>
    </source>
</evidence>
<accession>A0A0U1KWG5</accession>
<evidence type="ECO:0000313" key="4">
    <source>
        <dbReference type="EMBL" id="CQR71767.1"/>
    </source>
</evidence>
<feature type="coiled-coil region" evidence="2">
    <location>
        <begin position="81"/>
        <end position="108"/>
    </location>
</feature>
<dbReference type="Proteomes" id="UP000049855">
    <property type="component" value="Unassembled WGS sequence"/>
</dbReference>
<evidence type="ECO:0000313" key="5">
    <source>
        <dbReference type="Proteomes" id="UP000049855"/>
    </source>
</evidence>
<dbReference type="GO" id="GO:0003700">
    <property type="term" value="F:DNA-binding transcription factor activity"/>
    <property type="evidence" value="ECO:0007669"/>
    <property type="project" value="InterPro"/>
</dbReference>
<keyword evidence="1" id="KW-0238">DNA-binding</keyword>
<dbReference type="RefSeq" id="WP_021168845.1">
    <property type="nucleotide sequence ID" value="NZ_CTRP01000005.1"/>
</dbReference>
<dbReference type="InterPro" id="IPR000551">
    <property type="entry name" value="MerR-type_HTH_dom"/>
</dbReference>
<dbReference type="SUPFAM" id="SSF46955">
    <property type="entry name" value="Putative DNA-binding domain"/>
    <property type="match status" value="1"/>
</dbReference>
<proteinExistence type="predicted"/>
<dbReference type="CDD" id="cd01109">
    <property type="entry name" value="HTH_YyaN"/>
    <property type="match status" value="1"/>
</dbReference>
<evidence type="ECO:0000256" key="1">
    <source>
        <dbReference type="ARBA" id="ARBA00023125"/>
    </source>
</evidence>
<dbReference type="Pfam" id="PF13411">
    <property type="entry name" value="MerR_1"/>
    <property type="match status" value="1"/>
</dbReference>
<keyword evidence="2" id="KW-0175">Coiled coil</keyword>
<dbReference type="Gene3D" id="1.10.1660.10">
    <property type="match status" value="1"/>
</dbReference>
<dbReference type="AlphaFoldDB" id="A0A0U1KWG5"/>
<dbReference type="InterPro" id="IPR009061">
    <property type="entry name" value="DNA-bd_dom_put_sf"/>
</dbReference>
<organism evidence="4 5">
    <name type="scientific">Sporomusa ovata</name>
    <dbReference type="NCBI Taxonomy" id="2378"/>
    <lineage>
        <taxon>Bacteria</taxon>
        <taxon>Bacillati</taxon>
        <taxon>Bacillota</taxon>
        <taxon>Negativicutes</taxon>
        <taxon>Selenomonadales</taxon>
        <taxon>Sporomusaceae</taxon>
        <taxon>Sporomusa</taxon>
    </lineage>
</organism>
<dbReference type="PANTHER" id="PTHR30204:SF98">
    <property type="entry name" value="HTH-TYPE TRANSCRIPTIONAL REGULATOR ADHR"/>
    <property type="match status" value="1"/>
</dbReference>
<protein>
    <submittedName>
        <fullName evidence="4">Transcriptional regulator, MerR family</fullName>
    </submittedName>
</protein>
<keyword evidence="5" id="KW-1185">Reference proteome</keyword>
<sequence length="131" mass="15579">MLISEVSEKYDIPQDTLRYYERIGLIPHVNRNKSRIRDYTEEDCRWVEFIKCMRGAGLPIEVLIEYVGLFQQGDETVEARKELLIEQRTQLKARMEDMKKTLERLDYKIARYETGLVQAEKTLRRPEGVHS</sequence>
<dbReference type="EMBL" id="CTRP01000005">
    <property type="protein sequence ID" value="CQR71767.1"/>
    <property type="molecule type" value="Genomic_DNA"/>
</dbReference>